<protein>
    <submittedName>
        <fullName evidence="7">DUF202 domain-containing protein</fullName>
    </submittedName>
</protein>
<dbReference type="InterPro" id="IPR003807">
    <property type="entry name" value="DUF202"/>
</dbReference>
<feature type="domain" description="DUF202" evidence="6">
    <location>
        <begin position="15"/>
        <end position="78"/>
    </location>
</feature>
<evidence type="ECO:0000256" key="4">
    <source>
        <dbReference type="ARBA" id="ARBA00023136"/>
    </source>
</evidence>
<feature type="transmembrane region" description="Helical" evidence="5">
    <location>
        <begin position="24"/>
        <end position="45"/>
    </location>
</feature>
<evidence type="ECO:0000256" key="2">
    <source>
        <dbReference type="ARBA" id="ARBA00022692"/>
    </source>
</evidence>
<gene>
    <name evidence="7" type="ORF">HCU74_16615</name>
</gene>
<evidence type="ECO:0000259" key="6">
    <source>
        <dbReference type="Pfam" id="PF02656"/>
    </source>
</evidence>
<feature type="transmembrane region" description="Helical" evidence="5">
    <location>
        <begin position="51"/>
        <end position="74"/>
    </location>
</feature>
<evidence type="ECO:0000313" key="8">
    <source>
        <dbReference type="Proteomes" id="UP000765845"/>
    </source>
</evidence>
<proteinExistence type="predicted"/>
<comment type="caution">
    <text evidence="7">The sequence shown here is derived from an EMBL/GenBank/DDBJ whole genome shotgun (WGS) entry which is preliminary data.</text>
</comment>
<keyword evidence="8" id="KW-1185">Reference proteome</keyword>
<keyword evidence="3 5" id="KW-1133">Transmembrane helix</keyword>
<dbReference type="Proteomes" id="UP000765845">
    <property type="component" value="Unassembled WGS sequence"/>
</dbReference>
<dbReference type="RefSeq" id="WP_168451537.1">
    <property type="nucleotide sequence ID" value="NZ_JAAWWK010000006.1"/>
</dbReference>
<comment type="subcellular location">
    <subcellularLocation>
        <location evidence="1">Endomembrane system</location>
        <topology evidence="1">Multi-pass membrane protein</topology>
    </subcellularLocation>
</comment>
<reference evidence="7 8" key="1">
    <citation type="submission" date="2020-04" db="EMBL/GenBank/DDBJ databases">
        <authorList>
            <person name="Yoon J."/>
        </authorList>
    </citation>
    <scope>NUCLEOTIDE SEQUENCE [LARGE SCALE GENOMIC DNA]</scope>
    <source>
        <strain evidence="7 8">KMU-166</strain>
    </source>
</reference>
<evidence type="ECO:0000256" key="3">
    <source>
        <dbReference type="ARBA" id="ARBA00022989"/>
    </source>
</evidence>
<dbReference type="Pfam" id="PF02656">
    <property type="entry name" value="DUF202"/>
    <property type="match status" value="1"/>
</dbReference>
<evidence type="ECO:0000313" key="7">
    <source>
        <dbReference type="EMBL" id="NKI19033.1"/>
    </source>
</evidence>
<accession>A0ABX1GIL4</accession>
<evidence type="ECO:0000256" key="1">
    <source>
        <dbReference type="ARBA" id="ARBA00004127"/>
    </source>
</evidence>
<sequence length="97" mass="11009">MTEGSDVRDQLALERTRLANERTFLAYIRTGLSLLAASAVLFQFFSTLNAYLAVAWLLVAAGGVVLAVGVWRFYTVRRRLNRGCYVQKKQHQLRDES</sequence>
<name>A0ABX1GIL4_9GAMM</name>
<keyword evidence="2 5" id="KW-0812">Transmembrane</keyword>
<organism evidence="7 8">
    <name type="scientific">Spongiibacter thalassae</name>
    <dbReference type="NCBI Taxonomy" id="2721624"/>
    <lineage>
        <taxon>Bacteria</taxon>
        <taxon>Pseudomonadati</taxon>
        <taxon>Pseudomonadota</taxon>
        <taxon>Gammaproteobacteria</taxon>
        <taxon>Cellvibrionales</taxon>
        <taxon>Spongiibacteraceae</taxon>
        <taxon>Spongiibacter</taxon>
    </lineage>
</organism>
<evidence type="ECO:0000256" key="5">
    <source>
        <dbReference type="SAM" id="Phobius"/>
    </source>
</evidence>
<keyword evidence="4 5" id="KW-0472">Membrane</keyword>
<dbReference type="EMBL" id="JAAWWK010000006">
    <property type="protein sequence ID" value="NKI19033.1"/>
    <property type="molecule type" value="Genomic_DNA"/>
</dbReference>